<feature type="region of interest" description="Disordered" evidence="1">
    <location>
        <begin position="325"/>
        <end position="345"/>
    </location>
</feature>
<proteinExistence type="predicted"/>
<feature type="region of interest" description="Disordered" evidence="1">
    <location>
        <begin position="383"/>
        <end position="492"/>
    </location>
</feature>
<comment type="caution">
    <text evidence="2">The sequence shown here is derived from an EMBL/GenBank/DDBJ whole genome shotgun (WGS) entry which is preliminary data.</text>
</comment>
<feature type="region of interest" description="Disordered" evidence="1">
    <location>
        <begin position="1"/>
        <end position="96"/>
    </location>
</feature>
<accession>A0AAN7T8H5</accession>
<feature type="compositionally biased region" description="Polar residues" evidence="1">
    <location>
        <begin position="688"/>
        <end position="706"/>
    </location>
</feature>
<feature type="compositionally biased region" description="Pro residues" evidence="1">
    <location>
        <begin position="839"/>
        <end position="852"/>
    </location>
</feature>
<feature type="compositionally biased region" description="Low complexity" evidence="1">
    <location>
        <begin position="804"/>
        <end position="815"/>
    </location>
</feature>
<organism evidence="2 3">
    <name type="scientific">Meristemomyces frigidus</name>
    <dbReference type="NCBI Taxonomy" id="1508187"/>
    <lineage>
        <taxon>Eukaryota</taxon>
        <taxon>Fungi</taxon>
        <taxon>Dikarya</taxon>
        <taxon>Ascomycota</taxon>
        <taxon>Pezizomycotina</taxon>
        <taxon>Dothideomycetes</taxon>
        <taxon>Dothideomycetidae</taxon>
        <taxon>Mycosphaerellales</taxon>
        <taxon>Teratosphaeriaceae</taxon>
        <taxon>Meristemomyces</taxon>
    </lineage>
</organism>
<feature type="compositionally biased region" description="Basic and acidic residues" evidence="1">
    <location>
        <begin position="336"/>
        <end position="345"/>
    </location>
</feature>
<feature type="region of interest" description="Disordered" evidence="1">
    <location>
        <begin position="520"/>
        <end position="542"/>
    </location>
</feature>
<feature type="compositionally biased region" description="Gly residues" evidence="1">
    <location>
        <begin position="883"/>
        <end position="892"/>
    </location>
</feature>
<dbReference type="AlphaFoldDB" id="A0AAN7T8H5"/>
<dbReference type="Proteomes" id="UP001310890">
    <property type="component" value="Unassembled WGS sequence"/>
</dbReference>
<name>A0AAN7T8H5_9PEZI</name>
<dbReference type="EMBL" id="JAVRRL010000209">
    <property type="protein sequence ID" value="KAK5104830.1"/>
    <property type="molecule type" value="Genomic_DNA"/>
</dbReference>
<feature type="compositionally biased region" description="Low complexity" evidence="1">
    <location>
        <begin position="385"/>
        <end position="401"/>
    </location>
</feature>
<reference evidence="2" key="1">
    <citation type="submission" date="2023-08" db="EMBL/GenBank/DDBJ databases">
        <title>Black Yeasts Isolated from many extreme environments.</title>
        <authorList>
            <person name="Coleine C."/>
            <person name="Stajich J.E."/>
            <person name="Selbmann L."/>
        </authorList>
    </citation>
    <scope>NUCLEOTIDE SEQUENCE</scope>
    <source>
        <strain evidence="2">CCFEE 5401</strain>
    </source>
</reference>
<sequence>MSLFNLFSKPKVEKARGYAEASPPPAPLVRTTPSNPAAFNLYHPDPRGEDPMRANSSFSSYKEHVDRPASEATSPRPPSAPTRRRSGFAPPPLFQAYPQSTKIGTVQVSTVTAETVLQKNKYKHSGLAASDTTPRASTDDTMSIHIRQNTKTSLRQAAHPVSVVVEQSRKIIVLTSSGYLLQYAESGPANRLPERALQLNEDSAAFACDLIPGQHYVLQISQTVDQQGAVVANTGLLSKLGLRSTAAKRVAFNLLLVMPDAGQMDSWRIAIRQEIEVLGGQRIRSEKKAVLKHGQMMEGVGEQPWTPSGTTSFRHTDEKVLLSGDWGKQMMSPPPIREDDERSETGTIDGIEKEAEQLAEESKMSTDAVGADVDAQSVHSSVAASLDQSRLSSLRSNQRISHSTMATTISSSRTNSLTGSPPLEHRSMSNTESVSDLPQQRSQYRTLASYLGGRRRSAMPLASTREKAVPTPNRYRQSVTGKLNREPSVVEASATSPRRLAVAISEPNLRATVDLLKTRHDSRLPTPPQLHEGDERPQSIVADLPAPPTWAITSTSATGSASIIQAANAQQASMLRIVNRTTEVSKGRRLSNQPSFSMPLRINPSTPENRPPTREEQKKEFNRIEEGDGEPIVHTLTAKIEPTRQPASSSQKGENLVPSRSPSARLSLFPLASSSSALTSGPDALRSPSPSGSRTLYHPMSTQTISQTRSDYISAIKRTHTSTHNPCTNARSFTAPAPIRRLRPSRSNPAVRFPTGTPPAFANKPLYPKFSDLPPSTPNPSEEAADKHTDLPSSRALSPPLFTRPSSRSSSGRSRTQVRPRPSLPDLEFGVPVVGLGPPAAPPPSTPLPSPPGILGGSRSASPAPSTGGLPVRSLPPVTGLVGTSGLGISVG</sequence>
<feature type="compositionally biased region" description="Polar residues" evidence="1">
    <location>
        <begin position="402"/>
        <end position="419"/>
    </location>
</feature>
<evidence type="ECO:0000313" key="2">
    <source>
        <dbReference type="EMBL" id="KAK5104830.1"/>
    </source>
</evidence>
<feature type="compositionally biased region" description="Polar residues" evidence="1">
    <location>
        <begin position="428"/>
        <end position="446"/>
    </location>
</feature>
<evidence type="ECO:0000256" key="1">
    <source>
        <dbReference type="SAM" id="MobiDB-lite"/>
    </source>
</evidence>
<feature type="region of interest" description="Disordered" evidence="1">
    <location>
        <begin position="721"/>
        <end position="892"/>
    </location>
</feature>
<evidence type="ECO:0000313" key="3">
    <source>
        <dbReference type="Proteomes" id="UP001310890"/>
    </source>
</evidence>
<feature type="region of interest" description="Disordered" evidence="1">
    <location>
        <begin position="674"/>
        <end position="706"/>
    </location>
</feature>
<protein>
    <submittedName>
        <fullName evidence="2">Uncharacterized protein</fullName>
    </submittedName>
</protein>
<feature type="compositionally biased region" description="Polar residues" evidence="1">
    <location>
        <begin position="583"/>
        <end position="596"/>
    </location>
</feature>
<feature type="compositionally biased region" description="Basic and acidic residues" evidence="1">
    <location>
        <begin position="611"/>
        <end position="626"/>
    </location>
</feature>
<feature type="compositionally biased region" description="Polar residues" evidence="1">
    <location>
        <begin position="722"/>
        <end position="732"/>
    </location>
</feature>
<feature type="compositionally biased region" description="Low complexity" evidence="1">
    <location>
        <begin position="674"/>
        <end position="684"/>
    </location>
</feature>
<feature type="region of interest" description="Disordered" evidence="1">
    <location>
        <begin position="583"/>
        <end position="662"/>
    </location>
</feature>
<gene>
    <name evidence="2" type="ORF">LTR62_003151</name>
</gene>